<dbReference type="Proteomes" id="UP001214094">
    <property type="component" value="Chromosome"/>
</dbReference>
<sequence>MSTARLSIIPGWLVTDQRLKGRDLQVLCVLGRHTSSKHGWCRRSQVKMSEEIGCARSTVQTSLDRLVVIGAVERRVVVSDNGRDSAHWYRVIYDRETPESAFQSWDNDGDLSDEEFAPVSGEEEGAPPCRYTGTPADISAPPAGPESAPPAGPGSAPINDSCLTPPAERSERARASDDEKVESRQSIERGFKRWFPTWPTNLDDSETEARKAWYRLTPAERREALELTPAYLRAREQLGRTKKGTVAAGKYLHEKRWQRLGVVAAAAVNPPSVHKPFSKAWQALAISRLLEPDAPMPAMTPFLQQTVKAGGPMADRVRREHRQRWAWPKVSEMYAAAEQFRGQVIDGAIVEAGEGFKSYHVDSAEVQAYRQLYERMEWPWPRMGDAKWICFPLIEAGGSVEAAIETFKATISEGQGDHDAA</sequence>
<evidence type="ECO:0000256" key="1">
    <source>
        <dbReference type="SAM" id="MobiDB-lite"/>
    </source>
</evidence>
<gene>
    <name evidence="2" type="ORF">P4B07_14135</name>
</gene>
<reference evidence="2 3" key="1">
    <citation type="submission" date="2023-03" db="EMBL/GenBank/DDBJ databases">
        <title>Comparative genome and transcriptome analysis combination mining strategies for increasing vitamin B12 production of Ensifer adhaerens strain.</title>
        <authorList>
            <person name="Yongheng L."/>
        </authorList>
    </citation>
    <scope>NUCLEOTIDE SEQUENCE [LARGE SCALE GENOMIC DNA]</scope>
    <source>
        <strain evidence="2 3">Casida A-T305</strain>
    </source>
</reference>
<dbReference type="RefSeq" id="WP_156552983.1">
    <property type="nucleotide sequence ID" value="NZ_CP015880.1"/>
</dbReference>
<evidence type="ECO:0008006" key="4">
    <source>
        <dbReference type="Google" id="ProtNLM"/>
    </source>
</evidence>
<dbReference type="GeneID" id="29519104"/>
<feature type="compositionally biased region" description="Acidic residues" evidence="1">
    <location>
        <begin position="107"/>
        <end position="125"/>
    </location>
</feature>
<evidence type="ECO:0000313" key="2">
    <source>
        <dbReference type="EMBL" id="WFP89694.1"/>
    </source>
</evidence>
<proteinExistence type="predicted"/>
<organism evidence="2 3">
    <name type="scientific">Ensifer adhaerens</name>
    <name type="common">Sinorhizobium morelense</name>
    <dbReference type="NCBI Taxonomy" id="106592"/>
    <lineage>
        <taxon>Bacteria</taxon>
        <taxon>Pseudomonadati</taxon>
        <taxon>Pseudomonadota</taxon>
        <taxon>Alphaproteobacteria</taxon>
        <taxon>Hyphomicrobiales</taxon>
        <taxon>Rhizobiaceae</taxon>
        <taxon>Sinorhizobium/Ensifer group</taxon>
        <taxon>Ensifer</taxon>
    </lineage>
</organism>
<feature type="compositionally biased region" description="Pro residues" evidence="1">
    <location>
        <begin position="142"/>
        <end position="152"/>
    </location>
</feature>
<accession>A0ABY8HDY1</accession>
<name>A0ABY8HDY1_ENSAD</name>
<keyword evidence="3" id="KW-1185">Reference proteome</keyword>
<dbReference type="EMBL" id="CP121308">
    <property type="protein sequence ID" value="WFP89694.1"/>
    <property type="molecule type" value="Genomic_DNA"/>
</dbReference>
<protein>
    <recommendedName>
        <fullName evidence="4">Helix-turn-helix domain-containing protein</fullName>
    </recommendedName>
</protein>
<feature type="compositionally biased region" description="Basic and acidic residues" evidence="1">
    <location>
        <begin position="168"/>
        <end position="186"/>
    </location>
</feature>
<feature type="region of interest" description="Disordered" evidence="1">
    <location>
        <begin position="101"/>
        <end position="186"/>
    </location>
</feature>
<evidence type="ECO:0000313" key="3">
    <source>
        <dbReference type="Proteomes" id="UP001214094"/>
    </source>
</evidence>